<proteinExistence type="predicted"/>
<dbReference type="Pfam" id="PF07784">
    <property type="entry name" value="DUF1622"/>
    <property type="match status" value="1"/>
</dbReference>
<name>A0A481YRC6_9VIRU</name>
<feature type="transmembrane region" description="Helical" evidence="1">
    <location>
        <begin position="34"/>
        <end position="56"/>
    </location>
</feature>
<keyword evidence="1" id="KW-0812">Transmembrane</keyword>
<reference evidence="2" key="1">
    <citation type="journal article" date="2019" name="MBio">
        <title>Virus Genomes from Deep Sea Sediments Expand the Ocean Megavirome and Support Independent Origins of Viral Gigantism.</title>
        <authorList>
            <person name="Backstrom D."/>
            <person name="Yutin N."/>
            <person name="Jorgensen S.L."/>
            <person name="Dharamshi J."/>
            <person name="Homa F."/>
            <person name="Zaremba-Niedwiedzka K."/>
            <person name="Spang A."/>
            <person name="Wolf Y.I."/>
            <person name="Koonin E.V."/>
            <person name="Ettema T.J."/>
        </authorList>
    </citation>
    <scope>NUCLEOTIDE SEQUENCE</scope>
</reference>
<dbReference type="InterPro" id="IPR012427">
    <property type="entry name" value="DUF1622"/>
</dbReference>
<dbReference type="PANTHER" id="PTHR38468:SF1">
    <property type="entry name" value="SLL0939 PROTEIN"/>
    <property type="match status" value="1"/>
</dbReference>
<evidence type="ECO:0000313" key="2">
    <source>
        <dbReference type="EMBL" id="QBK85467.1"/>
    </source>
</evidence>
<evidence type="ECO:0008006" key="3">
    <source>
        <dbReference type="Google" id="ProtNLM"/>
    </source>
</evidence>
<keyword evidence="1" id="KW-0472">Membrane</keyword>
<dbReference type="PANTHER" id="PTHR38468">
    <property type="entry name" value="SLL0939 PROTEIN"/>
    <property type="match status" value="1"/>
</dbReference>
<protein>
    <recommendedName>
        <fullName evidence="3">DUF1622 domain-containing protein</fullName>
    </recommendedName>
</protein>
<accession>A0A481YRC6</accession>
<dbReference type="EMBL" id="MK500327">
    <property type="protein sequence ID" value="QBK85467.1"/>
    <property type="molecule type" value="Genomic_DNA"/>
</dbReference>
<organism evidence="2">
    <name type="scientific">Marseillevirus LCMAC101</name>
    <dbReference type="NCBI Taxonomy" id="2506602"/>
    <lineage>
        <taxon>Viruses</taxon>
        <taxon>Varidnaviria</taxon>
        <taxon>Bamfordvirae</taxon>
        <taxon>Nucleocytoviricota</taxon>
        <taxon>Megaviricetes</taxon>
        <taxon>Pimascovirales</taxon>
        <taxon>Pimascovirales incertae sedis</taxon>
        <taxon>Marseilleviridae</taxon>
    </lineage>
</organism>
<gene>
    <name evidence="2" type="ORF">LCMAC101_00540</name>
</gene>
<evidence type="ECO:0000256" key="1">
    <source>
        <dbReference type="SAM" id="Phobius"/>
    </source>
</evidence>
<sequence>MDKIHEIASSDLGPIEDNDAVNFIKYKLEPFFEYALYILGMLAIILGAIDAIVVGWRSRKEKSQDETLAYMRIRLSETITLGLTFILAAEVIKTFRVPNIYQLLKVALLVLLRQLITHFLDKDVARLKQEYPNLITSKSKAPKEGYVPEEYIPEEEYVSSETYVPLPSASVPVMAQETCVACQ</sequence>
<keyword evidence="1" id="KW-1133">Transmembrane helix</keyword>